<dbReference type="InterPro" id="IPR036890">
    <property type="entry name" value="HATPase_C_sf"/>
</dbReference>
<dbReference type="HOGENOM" id="CLU_004131_4_1_0"/>
<evidence type="ECO:0000256" key="4">
    <source>
        <dbReference type="ARBA" id="ARBA00023204"/>
    </source>
</evidence>
<dbReference type="FunCoup" id="D4H0L8">
    <property type="interactions" value="249"/>
</dbReference>
<dbReference type="PROSITE" id="PS00058">
    <property type="entry name" value="DNA_MISMATCH_REPAIR_1"/>
    <property type="match status" value="1"/>
</dbReference>
<dbReference type="InterPro" id="IPR037198">
    <property type="entry name" value="MutL_C_sf"/>
</dbReference>
<dbReference type="InterPro" id="IPR014721">
    <property type="entry name" value="Ribsml_uS5_D2-typ_fold_subgr"/>
</dbReference>
<dbReference type="SUPFAM" id="SSF54211">
    <property type="entry name" value="Ribosomal protein S5 domain 2-like"/>
    <property type="match status" value="1"/>
</dbReference>
<proteinExistence type="inferred from homology"/>
<dbReference type="HAMAP" id="MF_00149">
    <property type="entry name" value="DNA_mis_repair"/>
    <property type="match status" value="1"/>
</dbReference>
<dbReference type="AlphaFoldDB" id="D4H0L8"/>
<dbReference type="RefSeq" id="WP_013011042.1">
    <property type="nucleotide sequence ID" value="NC_013943.1"/>
</dbReference>
<dbReference type="Pfam" id="PF01119">
    <property type="entry name" value="DNA_mis_repair"/>
    <property type="match status" value="1"/>
</dbReference>
<evidence type="ECO:0000256" key="6">
    <source>
        <dbReference type="SAM" id="MobiDB-lite"/>
    </source>
</evidence>
<evidence type="ECO:0000256" key="2">
    <source>
        <dbReference type="ARBA" id="ARBA00021975"/>
    </source>
</evidence>
<dbReference type="CDD" id="cd16926">
    <property type="entry name" value="HATPase_MutL-MLH-PMS-like"/>
    <property type="match status" value="1"/>
</dbReference>
<dbReference type="InParanoid" id="D4H0L8"/>
<dbReference type="Gene3D" id="3.30.230.10">
    <property type="match status" value="1"/>
</dbReference>
<dbReference type="SMART" id="SM01340">
    <property type="entry name" value="DNA_mis_repair"/>
    <property type="match status" value="1"/>
</dbReference>
<dbReference type="InterPro" id="IPR020568">
    <property type="entry name" value="Ribosomal_Su5_D2-typ_SF"/>
</dbReference>
<dbReference type="InterPro" id="IPR042120">
    <property type="entry name" value="MutL_C_dimsub"/>
</dbReference>
<dbReference type="GO" id="GO:0032300">
    <property type="term" value="C:mismatch repair complex"/>
    <property type="evidence" value="ECO:0007669"/>
    <property type="project" value="InterPro"/>
</dbReference>
<dbReference type="Gene3D" id="3.30.565.10">
    <property type="entry name" value="Histidine kinase-like ATPase, C-terminal domain"/>
    <property type="match status" value="1"/>
</dbReference>
<dbReference type="FunFam" id="3.30.565.10:FF:000003">
    <property type="entry name" value="DNA mismatch repair endonuclease MutL"/>
    <property type="match status" value="1"/>
</dbReference>
<dbReference type="SUPFAM" id="SSF118116">
    <property type="entry name" value="DNA mismatch repair protein MutL"/>
    <property type="match status" value="1"/>
</dbReference>
<evidence type="ECO:0000313" key="10">
    <source>
        <dbReference type="Proteomes" id="UP000002012"/>
    </source>
</evidence>
<evidence type="ECO:0000256" key="3">
    <source>
        <dbReference type="ARBA" id="ARBA00022763"/>
    </source>
</evidence>
<dbReference type="InterPro" id="IPR014762">
    <property type="entry name" value="DNA_mismatch_repair_CS"/>
</dbReference>
<dbReference type="eggNOG" id="COG0323">
    <property type="taxonomic scope" value="Bacteria"/>
</dbReference>
<evidence type="ECO:0000256" key="1">
    <source>
        <dbReference type="ARBA" id="ARBA00006082"/>
    </source>
</evidence>
<sequence length="579" mass="64291">MNEILILSEDVANMVAAGEVVERPFNVVKELMENSADAGATRISVVVENGGVGMVRVTDNGRGILPDDLPAALQRFATSKIKNADDVYNVKTFGFRGEALAAISSVSDFSIRSCRKDYDGAEIRIKHGGTPSGVPAPAIEGTTVEVRSLFANVPARLKFFKSFSAEEREIAKFVRFFSVINPNIAIELSINGKNTYTATAGMDMTARAVQVTREKDLVYGESEYEGMKLSFVTSLATVQRYRKDMIIVGVNGRVVKDPSIVQAVVTAYHRMIPDGKFPACAVSLHVDPDKVDVNVHPAKTTVKLLDARDIFSFVHHNIKNRLDDAGHDQGVQMRTPDSTEHITSNSYSRPEPDTKYDHQFATQSYDIASEMEVVEYEHRSSAEIVHIPEQSGAESAVRVVGQLFNTVIVCEKDGEALFIDQHVAHERVLYEKFIREAAMTVPSVVMYEPLLINVGEDELAVAEDSKDVFDKFGYEIESFGGESLKVSRVPTDVLNRDIEAQVKGILADMLEERKDTSVDYRALVMSCKAAVKAGDKLEMHEMRRLVSDLFTTDNPYTCPHGRPIVFKQPEEFFLRKFGR</sequence>
<keyword evidence="3 5" id="KW-0227">DNA damage</keyword>
<dbReference type="GO" id="GO:0030983">
    <property type="term" value="F:mismatched DNA binding"/>
    <property type="evidence" value="ECO:0007669"/>
    <property type="project" value="InterPro"/>
</dbReference>
<feature type="region of interest" description="Disordered" evidence="6">
    <location>
        <begin position="324"/>
        <end position="355"/>
    </location>
</feature>
<dbReference type="InterPro" id="IPR002099">
    <property type="entry name" value="MutL/Mlh/PMS"/>
</dbReference>
<comment type="function">
    <text evidence="5">This protein is involved in the repair of mismatches in DNA. It is required for dam-dependent methyl-directed DNA mismatch repair. May act as a 'molecular matchmaker', a protein that promotes the formation of a stable complex between two or more DNA-binding proteins in an ATP-dependent manner without itself being part of a final effector complex.</text>
</comment>
<organism evidence="9 10">
    <name type="scientific">Denitrovibrio acetiphilus (strain DSM 12809 / NBRC 114555 / N2460)</name>
    <dbReference type="NCBI Taxonomy" id="522772"/>
    <lineage>
        <taxon>Bacteria</taxon>
        <taxon>Pseudomonadati</taxon>
        <taxon>Deferribacterota</taxon>
        <taxon>Deferribacteres</taxon>
        <taxon>Deferribacterales</taxon>
        <taxon>Geovibrionaceae</taxon>
        <taxon>Denitrovibrio</taxon>
    </lineage>
</organism>
<dbReference type="NCBIfam" id="TIGR00585">
    <property type="entry name" value="mutl"/>
    <property type="match status" value="1"/>
</dbReference>
<feature type="domain" description="MutL C-terminal dimerisation" evidence="7">
    <location>
        <begin position="399"/>
        <end position="537"/>
    </location>
</feature>
<dbReference type="Proteomes" id="UP000002012">
    <property type="component" value="Chromosome"/>
</dbReference>
<dbReference type="Gene3D" id="3.30.1540.20">
    <property type="entry name" value="MutL, C-terminal domain, dimerisation subdomain"/>
    <property type="match status" value="1"/>
</dbReference>
<feature type="domain" description="DNA mismatch repair protein S5" evidence="8">
    <location>
        <begin position="206"/>
        <end position="323"/>
    </location>
</feature>
<dbReference type="EMBL" id="CP001968">
    <property type="protein sequence ID" value="ADD68531.1"/>
    <property type="molecule type" value="Genomic_DNA"/>
</dbReference>
<dbReference type="InterPro" id="IPR042121">
    <property type="entry name" value="MutL_C_regsub"/>
</dbReference>
<dbReference type="PaxDb" id="522772-Dacet_1767"/>
<comment type="similarity">
    <text evidence="1 5">Belongs to the DNA mismatch repair MutL/HexB family.</text>
</comment>
<keyword evidence="4 5" id="KW-0234">DNA repair</keyword>
<dbReference type="KEGG" id="dap:Dacet_1767"/>
<dbReference type="Pfam" id="PF13589">
    <property type="entry name" value="HATPase_c_3"/>
    <property type="match status" value="1"/>
</dbReference>
<evidence type="ECO:0000259" key="7">
    <source>
        <dbReference type="SMART" id="SM00853"/>
    </source>
</evidence>
<dbReference type="Gene3D" id="3.30.1370.100">
    <property type="entry name" value="MutL, C-terminal domain, regulatory subdomain"/>
    <property type="match status" value="1"/>
</dbReference>
<gene>
    <name evidence="5" type="primary">mutL</name>
    <name evidence="9" type="ordered locus">Dacet_1767</name>
</gene>
<dbReference type="STRING" id="522772.Dacet_1767"/>
<dbReference type="GO" id="GO:0140664">
    <property type="term" value="F:ATP-dependent DNA damage sensor activity"/>
    <property type="evidence" value="ECO:0007669"/>
    <property type="project" value="InterPro"/>
</dbReference>
<evidence type="ECO:0000259" key="8">
    <source>
        <dbReference type="SMART" id="SM01340"/>
    </source>
</evidence>
<dbReference type="SUPFAM" id="SSF55874">
    <property type="entry name" value="ATPase domain of HSP90 chaperone/DNA topoisomerase II/histidine kinase"/>
    <property type="match status" value="1"/>
</dbReference>
<dbReference type="GO" id="GO:0005524">
    <property type="term" value="F:ATP binding"/>
    <property type="evidence" value="ECO:0007669"/>
    <property type="project" value="InterPro"/>
</dbReference>
<dbReference type="InterPro" id="IPR013507">
    <property type="entry name" value="DNA_mismatch_S5_2-like"/>
</dbReference>
<dbReference type="GO" id="GO:0006298">
    <property type="term" value="P:mismatch repair"/>
    <property type="evidence" value="ECO:0007669"/>
    <property type="project" value="UniProtKB-UniRule"/>
</dbReference>
<accession>D4H0L8</accession>
<dbReference type="InterPro" id="IPR020667">
    <property type="entry name" value="DNA_mismatch_repair_MutL"/>
</dbReference>
<dbReference type="OrthoDB" id="9763467at2"/>
<evidence type="ECO:0000313" key="9">
    <source>
        <dbReference type="EMBL" id="ADD68531.1"/>
    </source>
</evidence>
<dbReference type="InterPro" id="IPR038973">
    <property type="entry name" value="MutL/Mlh/Pms-like"/>
</dbReference>
<reference evidence="9 10" key="1">
    <citation type="journal article" date="2010" name="Stand. Genomic Sci.">
        <title>Complete genome sequence of Denitrovibrio acetiphilus type strain (N2460).</title>
        <authorList>
            <person name="Kiss H."/>
            <person name="Lang E."/>
            <person name="Lapidus A."/>
            <person name="Copeland A."/>
            <person name="Nolan M."/>
            <person name="Glavina Del Rio T."/>
            <person name="Chen F."/>
            <person name="Lucas S."/>
            <person name="Tice H."/>
            <person name="Cheng J.F."/>
            <person name="Han C."/>
            <person name="Goodwin L."/>
            <person name="Pitluck S."/>
            <person name="Liolios K."/>
            <person name="Pati A."/>
            <person name="Ivanova N."/>
            <person name="Mavromatis K."/>
            <person name="Chen A."/>
            <person name="Palaniappan K."/>
            <person name="Land M."/>
            <person name="Hauser L."/>
            <person name="Chang Y.J."/>
            <person name="Jeffries C.D."/>
            <person name="Detter J.C."/>
            <person name="Brettin T."/>
            <person name="Spring S."/>
            <person name="Rohde M."/>
            <person name="Goker M."/>
            <person name="Woyke T."/>
            <person name="Bristow J."/>
            <person name="Eisen J.A."/>
            <person name="Markowitz V."/>
            <person name="Hugenholtz P."/>
            <person name="Kyrpides N.C."/>
            <person name="Klenk H.P."/>
        </authorList>
    </citation>
    <scope>NUCLEOTIDE SEQUENCE [LARGE SCALE GENOMIC DNA]</scope>
    <source>
        <strain evidence="10">DSM 12809 / NBRC 114555 / N2460</strain>
    </source>
</reference>
<keyword evidence="10" id="KW-1185">Reference proteome</keyword>
<dbReference type="PANTHER" id="PTHR10073">
    <property type="entry name" value="DNA MISMATCH REPAIR PROTEIN MLH, PMS, MUTL"/>
    <property type="match status" value="1"/>
</dbReference>
<protein>
    <recommendedName>
        <fullName evidence="2 5">DNA mismatch repair protein MutL</fullName>
    </recommendedName>
</protein>
<name>D4H0L8_DENA2</name>
<dbReference type="InterPro" id="IPR014790">
    <property type="entry name" value="MutL_C"/>
</dbReference>
<dbReference type="SMART" id="SM00853">
    <property type="entry name" value="MutL_C"/>
    <property type="match status" value="1"/>
</dbReference>
<dbReference type="GO" id="GO:0016887">
    <property type="term" value="F:ATP hydrolysis activity"/>
    <property type="evidence" value="ECO:0007669"/>
    <property type="project" value="InterPro"/>
</dbReference>
<dbReference type="Pfam" id="PF08676">
    <property type="entry name" value="MutL_C"/>
    <property type="match status" value="1"/>
</dbReference>
<dbReference type="CDD" id="cd00782">
    <property type="entry name" value="MutL_Trans"/>
    <property type="match status" value="1"/>
</dbReference>
<evidence type="ECO:0000256" key="5">
    <source>
        <dbReference type="HAMAP-Rule" id="MF_00149"/>
    </source>
</evidence>
<dbReference type="PANTHER" id="PTHR10073:SF12">
    <property type="entry name" value="DNA MISMATCH REPAIR PROTEIN MLH1"/>
    <property type="match status" value="1"/>
</dbReference>